<gene>
    <name evidence="2" type="ORF">WN51_01252</name>
</gene>
<evidence type="ECO:0000313" key="3">
    <source>
        <dbReference type="Proteomes" id="UP000053105"/>
    </source>
</evidence>
<dbReference type="AlphaFoldDB" id="A0A0M8ZX28"/>
<organism evidence="2 3">
    <name type="scientific">Melipona quadrifasciata</name>
    <dbReference type="NCBI Taxonomy" id="166423"/>
    <lineage>
        <taxon>Eukaryota</taxon>
        <taxon>Metazoa</taxon>
        <taxon>Ecdysozoa</taxon>
        <taxon>Arthropoda</taxon>
        <taxon>Hexapoda</taxon>
        <taxon>Insecta</taxon>
        <taxon>Pterygota</taxon>
        <taxon>Neoptera</taxon>
        <taxon>Endopterygota</taxon>
        <taxon>Hymenoptera</taxon>
        <taxon>Apocrita</taxon>
        <taxon>Aculeata</taxon>
        <taxon>Apoidea</taxon>
        <taxon>Anthophila</taxon>
        <taxon>Apidae</taxon>
        <taxon>Melipona</taxon>
    </lineage>
</organism>
<evidence type="ECO:0000313" key="2">
    <source>
        <dbReference type="EMBL" id="KOX72687.1"/>
    </source>
</evidence>
<feature type="region of interest" description="Disordered" evidence="1">
    <location>
        <begin position="103"/>
        <end position="149"/>
    </location>
</feature>
<accession>A0A0M8ZX28</accession>
<keyword evidence="3" id="KW-1185">Reference proteome</keyword>
<feature type="compositionally biased region" description="Pro residues" evidence="1">
    <location>
        <begin position="120"/>
        <end position="134"/>
    </location>
</feature>
<reference evidence="2 3" key="1">
    <citation type="submission" date="2015-07" db="EMBL/GenBank/DDBJ databases">
        <title>The genome of Melipona quadrifasciata.</title>
        <authorList>
            <person name="Pan H."/>
            <person name="Kapheim K."/>
        </authorList>
    </citation>
    <scope>NUCLEOTIDE SEQUENCE [LARGE SCALE GENOMIC DNA]</scope>
    <source>
        <strain evidence="2">0111107301</strain>
        <tissue evidence="2">Whole body</tissue>
    </source>
</reference>
<evidence type="ECO:0000256" key="1">
    <source>
        <dbReference type="SAM" id="MobiDB-lite"/>
    </source>
</evidence>
<sequence>MDGNGRPLSNCNLAADQNSLDSFEFPESDLNRIHVFCKKLIRKGKLALGKLGCRGIQRSSRNIQQKSSSETNEREVSNSEKFILARGSRTKLKIALRDLATKSFLPGQGEARPPTHRKTPPPQPQQPPPPPPPYDTFFPESGRESNPAPLSFFPPWALLGFSLENVQCCEPDDPAGRARFGSCPRTIDPILRRRFSKH</sequence>
<feature type="compositionally biased region" description="Polar residues" evidence="1">
    <location>
        <begin position="59"/>
        <end position="70"/>
    </location>
</feature>
<dbReference type="OrthoDB" id="10491164at2759"/>
<dbReference type="Proteomes" id="UP000053105">
    <property type="component" value="Unassembled WGS sequence"/>
</dbReference>
<dbReference type="EMBL" id="KQ435813">
    <property type="protein sequence ID" value="KOX72687.1"/>
    <property type="molecule type" value="Genomic_DNA"/>
</dbReference>
<feature type="region of interest" description="Disordered" evidence="1">
    <location>
        <begin position="59"/>
        <end position="79"/>
    </location>
</feature>
<protein>
    <submittedName>
        <fullName evidence="2">Uncharacterized protein</fullName>
    </submittedName>
</protein>
<proteinExistence type="predicted"/>
<name>A0A0M8ZX28_9HYME</name>